<feature type="region of interest" description="Disordered" evidence="6">
    <location>
        <begin position="1"/>
        <end position="20"/>
    </location>
</feature>
<comment type="similarity">
    <text evidence="2">Belongs to the L6 tetraspanin family.</text>
</comment>
<dbReference type="InterPro" id="IPR012337">
    <property type="entry name" value="RNaseH-like_sf"/>
</dbReference>
<evidence type="ECO:0000313" key="9">
    <source>
        <dbReference type="Proteomes" id="UP001221898"/>
    </source>
</evidence>
<evidence type="ECO:0000256" key="1">
    <source>
        <dbReference type="ARBA" id="ARBA00004141"/>
    </source>
</evidence>
<gene>
    <name evidence="8" type="ORF">AAFF_G00121910</name>
</gene>
<keyword evidence="4 7" id="KW-1133">Transmembrane helix</keyword>
<proteinExistence type="inferred from homology"/>
<evidence type="ECO:0000256" key="4">
    <source>
        <dbReference type="ARBA" id="ARBA00022989"/>
    </source>
</evidence>
<protein>
    <recommendedName>
        <fullName evidence="10">Transmembrane 4 L6 family member 5</fullName>
    </recommendedName>
</protein>
<evidence type="ECO:0008006" key="10">
    <source>
        <dbReference type="Google" id="ProtNLM"/>
    </source>
</evidence>
<evidence type="ECO:0000256" key="6">
    <source>
        <dbReference type="SAM" id="MobiDB-lite"/>
    </source>
</evidence>
<accession>A0AAD7RS15</accession>
<feature type="transmembrane region" description="Helical" evidence="7">
    <location>
        <begin position="404"/>
        <end position="427"/>
    </location>
</feature>
<dbReference type="Pfam" id="PF05805">
    <property type="entry name" value="L6_membrane"/>
    <property type="match status" value="1"/>
</dbReference>
<keyword evidence="3 7" id="KW-0812">Transmembrane</keyword>
<dbReference type="InterPro" id="IPR036397">
    <property type="entry name" value="RNaseH_sf"/>
</dbReference>
<dbReference type="Gene3D" id="3.30.420.10">
    <property type="entry name" value="Ribonuclease H-like superfamily/Ribonuclease H"/>
    <property type="match status" value="1"/>
</dbReference>
<dbReference type="SUPFAM" id="SSF53098">
    <property type="entry name" value="Ribonuclease H-like"/>
    <property type="match status" value="1"/>
</dbReference>
<sequence length="516" mass="57374">MKDESEWPERPDQSSHVQEDDVKIKRAAVVSLIATDENIATVNKLIDHYSSWHQLKKAVGWFLRLKKLLLHLSGKRKELQATISQSEDDTVKQEALLKQQMEKHRATLEKKPLTVEDLNLAEKELIRFSQRHKYSEEIEALQKKSHVKKSSQLYKLDPILQDGVLRVGGRLNKSAMPEEAKHPAILSKHQQVATLILRHIHQEVGHCERELREAIEELDQSKIQAVMMQKGIKWTFNPPAASHHGGVWERQIRTVRKILSSVLKQQTMDDEGLQTVLCKVESIINDRPITKTSDDQNDLEALTPNHLLLLKTQPSVPPGKCARLVGLILLPSAFACMIANLLLFFPNGETLESNNISLQVWLMGGLIGGGLFMLCPSCSAIRAGGKGCCGTGCCGNRCRMLNSVFSSVFGLVGAVYCTSVSSAGLAIGPLCQVQSGGWEYPFENLAKNESYLMNKDLWSECLAPENIVLWHLVLFAITLCLGLLQLVLCGIQMINGCLGCLCGDCRSNEKEDEGGL</sequence>
<evidence type="ECO:0000256" key="3">
    <source>
        <dbReference type="ARBA" id="ARBA00022692"/>
    </source>
</evidence>
<comment type="caution">
    <text evidence="8">The sequence shown here is derived from an EMBL/GenBank/DDBJ whole genome shotgun (WGS) entry which is preliminary data.</text>
</comment>
<dbReference type="InterPro" id="IPR008661">
    <property type="entry name" value="L6_membrane"/>
</dbReference>
<dbReference type="PANTHER" id="PTHR47331">
    <property type="entry name" value="PHD-TYPE DOMAIN-CONTAINING PROTEIN"/>
    <property type="match status" value="1"/>
</dbReference>
<feature type="transmembrane region" description="Helical" evidence="7">
    <location>
        <begin position="467"/>
        <end position="488"/>
    </location>
</feature>
<evidence type="ECO:0000256" key="5">
    <source>
        <dbReference type="ARBA" id="ARBA00023136"/>
    </source>
</evidence>
<dbReference type="PANTHER" id="PTHR47331:SF1">
    <property type="entry name" value="GAG-LIKE PROTEIN"/>
    <property type="match status" value="1"/>
</dbReference>
<dbReference type="AlphaFoldDB" id="A0AAD7RS15"/>
<evidence type="ECO:0000313" key="8">
    <source>
        <dbReference type="EMBL" id="KAJ8389326.1"/>
    </source>
</evidence>
<feature type="transmembrane region" description="Helical" evidence="7">
    <location>
        <begin position="356"/>
        <end position="375"/>
    </location>
</feature>
<keyword evidence="5 7" id="KW-0472">Membrane</keyword>
<dbReference type="EMBL" id="JAINUG010000184">
    <property type="protein sequence ID" value="KAJ8389326.1"/>
    <property type="molecule type" value="Genomic_DNA"/>
</dbReference>
<reference evidence="8" key="1">
    <citation type="journal article" date="2023" name="Science">
        <title>Genome structures resolve the early diversification of teleost fishes.</title>
        <authorList>
            <person name="Parey E."/>
            <person name="Louis A."/>
            <person name="Montfort J."/>
            <person name="Bouchez O."/>
            <person name="Roques C."/>
            <person name="Iampietro C."/>
            <person name="Lluch J."/>
            <person name="Castinel A."/>
            <person name="Donnadieu C."/>
            <person name="Desvignes T."/>
            <person name="Floi Bucao C."/>
            <person name="Jouanno E."/>
            <person name="Wen M."/>
            <person name="Mejri S."/>
            <person name="Dirks R."/>
            <person name="Jansen H."/>
            <person name="Henkel C."/>
            <person name="Chen W.J."/>
            <person name="Zahm M."/>
            <person name="Cabau C."/>
            <person name="Klopp C."/>
            <person name="Thompson A.W."/>
            <person name="Robinson-Rechavi M."/>
            <person name="Braasch I."/>
            <person name="Lecointre G."/>
            <person name="Bobe J."/>
            <person name="Postlethwait J.H."/>
            <person name="Berthelot C."/>
            <person name="Roest Crollius H."/>
            <person name="Guiguen Y."/>
        </authorList>
    </citation>
    <scope>NUCLEOTIDE SEQUENCE</scope>
    <source>
        <strain evidence="8">NC1722</strain>
    </source>
</reference>
<comment type="subcellular location">
    <subcellularLocation>
        <location evidence="1">Membrane</location>
        <topology evidence="1">Multi-pass membrane protein</topology>
    </subcellularLocation>
</comment>
<dbReference type="GO" id="GO:0003676">
    <property type="term" value="F:nucleic acid binding"/>
    <property type="evidence" value="ECO:0007669"/>
    <property type="project" value="InterPro"/>
</dbReference>
<feature type="transmembrane region" description="Helical" evidence="7">
    <location>
        <begin position="324"/>
        <end position="344"/>
    </location>
</feature>
<evidence type="ECO:0000256" key="2">
    <source>
        <dbReference type="ARBA" id="ARBA00006193"/>
    </source>
</evidence>
<name>A0AAD7RS15_9TELE</name>
<dbReference type="Proteomes" id="UP001221898">
    <property type="component" value="Unassembled WGS sequence"/>
</dbReference>
<dbReference type="GO" id="GO:0016020">
    <property type="term" value="C:membrane"/>
    <property type="evidence" value="ECO:0007669"/>
    <property type="project" value="UniProtKB-SubCell"/>
</dbReference>
<keyword evidence="9" id="KW-1185">Reference proteome</keyword>
<organism evidence="8 9">
    <name type="scientific">Aldrovandia affinis</name>
    <dbReference type="NCBI Taxonomy" id="143900"/>
    <lineage>
        <taxon>Eukaryota</taxon>
        <taxon>Metazoa</taxon>
        <taxon>Chordata</taxon>
        <taxon>Craniata</taxon>
        <taxon>Vertebrata</taxon>
        <taxon>Euteleostomi</taxon>
        <taxon>Actinopterygii</taxon>
        <taxon>Neopterygii</taxon>
        <taxon>Teleostei</taxon>
        <taxon>Notacanthiformes</taxon>
        <taxon>Halosauridae</taxon>
        <taxon>Aldrovandia</taxon>
    </lineage>
</organism>
<evidence type="ECO:0000256" key="7">
    <source>
        <dbReference type="SAM" id="Phobius"/>
    </source>
</evidence>